<reference evidence="1" key="1">
    <citation type="submission" date="2014-09" db="EMBL/GenBank/DDBJ databases">
        <authorList>
            <person name="Magalhaes I.L.F."/>
            <person name="Oliveira U."/>
            <person name="Santos F.R."/>
            <person name="Vidigal T.H.D.A."/>
            <person name="Brescovit A.D."/>
            <person name="Santos A.J."/>
        </authorList>
    </citation>
    <scope>NUCLEOTIDE SEQUENCE</scope>
    <source>
        <tissue evidence="1">Shoot tissue taken approximately 20 cm above the soil surface</tissue>
    </source>
</reference>
<dbReference type="AlphaFoldDB" id="A0A0A9PW19"/>
<sequence length="32" mass="3694">MNKDQVNSTATYYNNGYFQKCASSENTEKQTK</sequence>
<accession>A0A0A9PW19</accession>
<dbReference type="EMBL" id="GBRH01273552">
    <property type="protein sequence ID" value="JAD24343.1"/>
    <property type="molecule type" value="Transcribed_RNA"/>
</dbReference>
<proteinExistence type="predicted"/>
<evidence type="ECO:0000313" key="1">
    <source>
        <dbReference type="EMBL" id="JAD24343.1"/>
    </source>
</evidence>
<organism evidence="1">
    <name type="scientific">Arundo donax</name>
    <name type="common">Giant reed</name>
    <name type="synonym">Donax arundinaceus</name>
    <dbReference type="NCBI Taxonomy" id="35708"/>
    <lineage>
        <taxon>Eukaryota</taxon>
        <taxon>Viridiplantae</taxon>
        <taxon>Streptophyta</taxon>
        <taxon>Embryophyta</taxon>
        <taxon>Tracheophyta</taxon>
        <taxon>Spermatophyta</taxon>
        <taxon>Magnoliopsida</taxon>
        <taxon>Liliopsida</taxon>
        <taxon>Poales</taxon>
        <taxon>Poaceae</taxon>
        <taxon>PACMAD clade</taxon>
        <taxon>Arundinoideae</taxon>
        <taxon>Arundineae</taxon>
        <taxon>Arundo</taxon>
    </lineage>
</organism>
<name>A0A0A9PW19_ARUDO</name>
<reference evidence="1" key="2">
    <citation type="journal article" date="2015" name="Data Brief">
        <title>Shoot transcriptome of the giant reed, Arundo donax.</title>
        <authorList>
            <person name="Barrero R.A."/>
            <person name="Guerrero F.D."/>
            <person name="Moolhuijzen P."/>
            <person name="Goolsby J.A."/>
            <person name="Tidwell J."/>
            <person name="Bellgard S.E."/>
            <person name="Bellgard M.I."/>
        </authorList>
    </citation>
    <scope>NUCLEOTIDE SEQUENCE</scope>
    <source>
        <tissue evidence="1">Shoot tissue taken approximately 20 cm above the soil surface</tissue>
    </source>
</reference>
<protein>
    <submittedName>
        <fullName evidence="1">Uncharacterized protein</fullName>
    </submittedName>
</protein>